<dbReference type="SUPFAM" id="SSF56784">
    <property type="entry name" value="HAD-like"/>
    <property type="match status" value="1"/>
</dbReference>
<comment type="subcellular location">
    <subcellularLocation>
        <location evidence="2">Endomembrane system</location>
    </subcellularLocation>
    <subcellularLocation>
        <location evidence="1 17">Membrane</location>
        <topology evidence="1 17">Multi-pass membrane protein</topology>
    </subcellularLocation>
</comment>
<accession>S3D6X1</accession>
<dbReference type="Proteomes" id="UP000016922">
    <property type="component" value="Unassembled WGS sequence"/>
</dbReference>
<evidence type="ECO:0000256" key="15">
    <source>
        <dbReference type="PIRSR" id="PIRSR606539-2"/>
    </source>
</evidence>
<dbReference type="FunFam" id="3.40.1110.10:FF:000090">
    <property type="entry name" value="Phospholipid-transporting ATPase"/>
    <property type="match status" value="1"/>
</dbReference>
<dbReference type="InterPro" id="IPR059000">
    <property type="entry name" value="ATPase_P-type_domA"/>
</dbReference>
<dbReference type="GO" id="GO:0005524">
    <property type="term" value="F:ATP binding"/>
    <property type="evidence" value="ECO:0007669"/>
    <property type="project" value="UniProtKB-UniRule"/>
</dbReference>
<keyword evidence="10 17" id="KW-1133">Transmembrane helix</keyword>
<feature type="region of interest" description="Disordered" evidence="18">
    <location>
        <begin position="1"/>
        <end position="154"/>
    </location>
</feature>
<dbReference type="Gene3D" id="1.20.1110.10">
    <property type="entry name" value="Calcium-transporting ATPase, transmembrane domain"/>
    <property type="match status" value="1"/>
</dbReference>
<evidence type="ECO:0000256" key="12">
    <source>
        <dbReference type="ARBA" id="ARBA00034036"/>
    </source>
</evidence>
<dbReference type="InterPro" id="IPR001757">
    <property type="entry name" value="P_typ_ATPase"/>
</dbReference>
<dbReference type="Pfam" id="PF00702">
    <property type="entry name" value="Hydrolase"/>
    <property type="match status" value="1"/>
</dbReference>
<dbReference type="GO" id="GO:0000287">
    <property type="term" value="F:magnesium ion binding"/>
    <property type="evidence" value="ECO:0007669"/>
    <property type="project" value="UniProtKB-UniRule"/>
</dbReference>
<feature type="active site" description="4-aspartylphosphate intermediate" evidence="14">
    <location>
        <position position="658"/>
    </location>
</feature>
<dbReference type="Pfam" id="PF13246">
    <property type="entry name" value="Cation_ATPase"/>
    <property type="match status" value="1"/>
</dbReference>
<feature type="compositionally biased region" description="Polar residues" evidence="18">
    <location>
        <begin position="1600"/>
        <end position="1610"/>
    </location>
</feature>
<evidence type="ECO:0000313" key="23">
    <source>
        <dbReference type="Proteomes" id="UP000016922"/>
    </source>
</evidence>
<feature type="domain" description="P-type ATPase A" evidence="19">
    <location>
        <begin position="395"/>
        <end position="475"/>
    </location>
</feature>
<dbReference type="eggNOG" id="KOG0206">
    <property type="taxonomic scope" value="Eukaryota"/>
</dbReference>
<keyword evidence="7 15" id="KW-0067">ATP-binding</keyword>
<evidence type="ECO:0000256" key="8">
    <source>
        <dbReference type="ARBA" id="ARBA00022842"/>
    </source>
</evidence>
<feature type="compositionally biased region" description="Basic and acidic residues" evidence="18">
    <location>
        <begin position="691"/>
        <end position="713"/>
    </location>
</feature>
<dbReference type="PROSITE" id="PS00154">
    <property type="entry name" value="ATPASE_E1_E2"/>
    <property type="match status" value="1"/>
</dbReference>
<dbReference type="InterPro" id="IPR032630">
    <property type="entry name" value="P_typ_ATPase_c"/>
</dbReference>
<evidence type="ECO:0000256" key="6">
    <source>
        <dbReference type="ARBA" id="ARBA00022741"/>
    </source>
</evidence>
<feature type="compositionally biased region" description="Basic and acidic residues" evidence="18">
    <location>
        <begin position="26"/>
        <end position="47"/>
    </location>
</feature>
<feature type="transmembrane region" description="Helical" evidence="17">
    <location>
        <begin position="550"/>
        <end position="572"/>
    </location>
</feature>
<evidence type="ECO:0000259" key="19">
    <source>
        <dbReference type="Pfam" id="PF00122"/>
    </source>
</evidence>
<dbReference type="Gene3D" id="3.40.1110.10">
    <property type="entry name" value="Calcium-transporting ATPase, cytoplasmic domain N"/>
    <property type="match status" value="3"/>
</dbReference>
<comment type="cofactor">
    <cofactor evidence="16">
        <name>Mg(2+)</name>
        <dbReference type="ChEBI" id="CHEBI:18420"/>
    </cofactor>
</comment>
<dbReference type="GO" id="GO:0045332">
    <property type="term" value="P:phospholipid translocation"/>
    <property type="evidence" value="ECO:0007669"/>
    <property type="project" value="TreeGrafter"/>
</dbReference>
<dbReference type="Pfam" id="PF00122">
    <property type="entry name" value="E1-E2_ATPase"/>
    <property type="match status" value="1"/>
</dbReference>
<dbReference type="GO" id="GO:0140326">
    <property type="term" value="F:ATPase-coupled intramembrane lipid transporter activity"/>
    <property type="evidence" value="ECO:0007669"/>
    <property type="project" value="UniProtKB-EC"/>
</dbReference>
<feature type="transmembrane region" description="Helical" evidence="17">
    <location>
        <begin position="1392"/>
        <end position="1414"/>
    </location>
</feature>
<dbReference type="Gene3D" id="3.40.50.1000">
    <property type="entry name" value="HAD superfamily/HAD-like"/>
    <property type="match status" value="2"/>
</dbReference>
<name>S3D6X1_GLAL2</name>
<dbReference type="FunFam" id="3.40.50.1000:FF:000172">
    <property type="entry name" value="Phospholipid-transporting ATPase"/>
    <property type="match status" value="1"/>
</dbReference>
<feature type="domain" description="P-type ATPase C-terminal" evidence="21">
    <location>
        <begin position="1278"/>
        <end position="1533"/>
    </location>
</feature>
<feature type="transmembrane region" description="Helical" evidence="17">
    <location>
        <begin position="1503"/>
        <end position="1523"/>
    </location>
</feature>
<dbReference type="OMA" id="GWFLWNI"/>
<feature type="binding site" evidence="15">
    <location>
        <position position="818"/>
    </location>
    <ligand>
        <name>ATP</name>
        <dbReference type="ChEBI" id="CHEBI:30616"/>
    </ligand>
</feature>
<feature type="binding site" evidence="16">
    <location>
        <position position="660"/>
    </location>
    <ligand>
        <name>Mg(2+)</name>
        <dbReference type="ChEBI" id="CHEBI:18420"/>
    </ligand>
</feature>
<feature type="binding site" evidence="16">
    <location>
        <position position="658"/>
    </location>
    <ligand>
        <name>Mg(2+)</name>
        <dbReference type="ChEBI" id="CHEBI:18420"/>
    </ligand>
</feature>
<evidence type="ECO:0000256" key="17">
    <source>
        <dbReference type="RuleBase" id="RU362033"/>
    </source>
</evidence>
<dbReference type="EMBL" id="KE145369">
    <property type="protein sequence ID" value="EPE27751.1"/>
    <property type="molecule type" value="Genomic_DNA"/>
</dbReference>
<protein>
    <recommendedName>
        <fullName evidence="17">Phospholipid-transporting ATPase</fullName>
        <ecNumber evidence="17">7.6.2.1</ecNumber>
    </recommendedName>
</protein>
<dbReference type="SUPFAM" id="SSF81660">
    <property type="entry name" value="Metal cation-transporting ATPase, ATP-binding domain N"/>
    <property type="match status" value="1"/>
</dbReference>
<evidence type="ECO:0000259" key="21">
    <source>
        <dbReference type="Pfam" id="PF16212"/>
    </source>
</evidence>
<evidence type="ECO:0000256" key="16">
    <source>
        <dbReference type="PIRSR" id="PIRSR606539-3"/>
    </source>
</evidence>
<keyword evidence="5 16" id="KW-0479">Metal-binding</keyword>
<dbReference type="GO" id="GO:0016887">
    <property type="term" value="F:ATP hydrolysis activity"/>
    <property type="evidence" value="ECO:0007669"/>
    <property type="project" value="InterPro"/>
</dbReference>
<feature type="compositionally biased region" description="Polar residues" evidence="18">
    <location>
        <begin position="128"/>
        <end position="138"/>
    </location>
</feature>
<feature type="compositionally biased region" description="Polar residues" evidence="18">
    <location>
        <begin position="112"/>
        <end position="121"/>
    </location>
</feature>
<dbReference type="SUPFAM" id="SSF81665">
    <property type="entry name" value="Calcium ATPase, transmembrane domain M"/>
    <property type="match status" value="1"/>
</dbReference>
<feature type="transmembrane region" description="Helical" evidence="17">
    <location>
        <begin position="592"/>
        <end position="613"/>
    </location>
</feature>
<evidence type="ECO:0000256" key="14">
    <source>
        <dbReference type="PIRSR" id="PIRSR606539-1"/>
    </source>
</evidence>
<dbReference type="InterPro" id="IPR023299">
    <property type="entry name" value="ATPase_P-typ_cyto_dom_N"/>
</dbReference>
<evidence type="ECO:0000256" key="18">
    <source>
        <dbReference type="SAM" id="MobiDB-lite"/>
    </source>
</evidence>
<dbReference type="InterPro" id="IPR008250">
    <property type="entry name" value="ATPase_P-typ_transduc_dom_A_sf"/>
</dbReference>
<feature type="compositionally biased region" description="Basic and acidic residues" evidence="18">
    <location>
        <begin position="1560"/>
        <end position="1598"/>
    </location>
</feature>
<dbReference type="InterPro" id="IPR023298">
    <property type="entry name" value="ATPase_P-typ_TM_dom_sf"/>
</dbReference>
<evidence type="ECO:0000256" key="5">
    <source>
        <dbReference type="ARBA" id="ARBA00022723"/>
    </source>
</evidence>
<dbReference type="Gene3D" id="2.70.150.10">
    <property type="entry name" value="Calcium-transporting ATPase, cytoplasmic transduction domain A"/>
    <property type="match status" value="2"/>
</dbReference>
<dbReference type="RefSeq" id="XP_008085110.1">
    <property type="nucleotide sequence ID" value="XM_008086919.1"/>
</dbReference>
<feature type="compositionally biased region" description="Basic and acidic residues" evidence="18">
    <location>
        <begin position="1621"/>
        <end position="1633"/>
    </location>
</feature>
<dbReference type="PANTHER" id="PTHR24092">
    <property type="entry name" value="PROBABLE PHOSPHOLIPID-TRANSPORTING ATPASE"/>
    <property type="match status" value="1"/>
</dbReference>
<sequence length="1656" mass="185549">MADTPRNRAPSTRRASTDPVGGHADMNNRESTEGEQPRVRFSHDVDRAVLSSGQLRNHGLSIDTGVEDANNGGTISTGLHAPRGQPATSVKSPASPRTRDRGYSLRRALFNRSMTTQSESSPVELVEGSSSRQPQESGQVHEASKTKQVPTASVSPVFDSLHDVTAISSTDTSTTPKYTKGRGQKTFGAISLPNYSSWARKRRPQDHVLVRRAKELYTENIKPLFEPKPLPPSKDGRHIELDASRKVPLIDERTGHEYIGNSIRSSRYTLWNFFPRQFFFQFSKLANAYFLLISILQMIPGLSTTGNYTTIAPLLVFVFISMAKEGYDDVRRYKLDKIENNKKALVLHAHRPSLGSDSKSPSTPRNWTLFGKSLKIGGDSSAISYEPNSQGLKHWATLKWKDVKVGDIVKLERNDEIPADMVLLHSSGPNGIAYIETMALDGETNLKSKQGPPSLVKRCKTVEDIGSIRATIVVEDPNIDLYNFDGRVSVNGETTPLTTNEIVLRGSTLRNTSEAIGMVINSGEDCKIRMNANKNPRIKTPAMQVITNKIVIMLVFFVVLLALFCSIAYEIWSQNVEDDSWYLEHAKVPFSQIIIGFIILYNTLIPLSLYVSLEIIKVGQLLLMADVEMYDPDSNTPMMCNTTTILENLGQVDYIFSDKTGTLTDNIMRFRKLSVAGYAWLHDFDLQKEAAEKAEKEGNPPDKQSKGKGVDKRFSKKRPHRPQLDARKNSEISHASNPMSPSGSIRRSGSIWKSTARPSKTQHEFRTEELLRYMQTKPHSIFSKKARFFLLSLALCHTCLPEVQENGDVEFQAASPDELALVKAAQELGFLVIDRPSMSITLSYASTSDSAENVVESYQVLDVIEFTSKRKRMSIIVRFPNGKICIFCKGADSAILPRLKLASLAMEKASEVGRRSSVRKSLEAEEALRRMSEHSPRSSMGRASMSLNRTSLSRNRKSLGHGRPSMASTRLQPIRDELDTWLKERENSDVERTADDASAYYTPRASTGRFSFASERRGSNQDIVFDNLIDEALVLDDAAVFERCFQHMNDFASEGLRTLLFGYRFLDEEEYTGWKKIYLDATTSLVDRQNLIEAAGEMIEQNFDLSGATAIEDKLQKGVPETIDKLRRANIKIWMLTGDKRETAINIAHSARLAKNFSEVIILDHATGEVEQRMATATLDISKGRIAHSVVVVDGQTLAEIDANETLKLLFFELAVLADSVICCRASPSQKASLVKKIRTKVNKSITLAIGDGANDIAMIQEAHVGVGISGKEGLQAARISDFSIAQFRFLQRLLFVHGRWNYVRTAKYILSTFWKELVFYLLQALYQKWTGYTGTSLFESTSLTVFNTLFTSLAVILPGIFEQDLNASTLLAVPELYTHGQRNESFNIKKYLGWMFMASSESMIIWFTMFGLFGESIFTSDNNLFSMGQLCFTSAVVFINTKTLILEMHNKTWVTGFGYFISVGGWFMWNVMLSFAWSPHTGKTFPLYPVADGFLTRFGRNLLWWLVVFLSLAGVICLELGVASVRKAFWPTDTDLFQELQKDPVIRRRFEETVAAEARGETETVEMGQEKTSLEREGEIQDLLDERRRTADEHGETVKSPTEPRSSTHLTRRKFSVDASMHDDDIELDHRAPPKTRHSVDIAEVLGRRPGAGSS</sequence>
<comment type="similarity">
    <text evidence="3 17">Belongs to the cation transport ATPase (P-type) (TC 3.A.3) family. Type IV subfamily.</text>
</comment>
<evidence type="ECO:0000256" key="13">
    <source>
        <dbReference type="ARBA" id="ARBA00049128"/>
    </source>
</evidence>
<feature type="domain" description="P-type ATPase N-terminal" evidence="20">
    <location>
        <begin position="255"/>
        <end position="311"/>
    </location>
</feature>
<evidence type="ECO:0000313" key="22">
    <source>
        <dbReference type="EMBL" id="EPE27751.1"/>
    </source>
</evidence>
<feature type="region of interest" description="Disordered" evidence="18">
    <location>
        <begin position="915"/>
        <end position="970"/>
    </location>
</feature>
<feature type="region of interest" description="Disordered" evidence="18">
    <location>
        <begin position="691"/>
        <end position="760"/>
    </location>
</feature>
<dbReference type="InterPro" id="IPR006539">
    <property type="entry name" value="P-type_ATPase_IV"/>
</dbReference>
<feature type="region of interest" description="Disordered" evidence="18">
    <location>
        <begin position="1560"/>
        <end position="1656"/>
    </location>
</feature>
<dbReference type="Pfam" id="PF16209">
    <property type="entry name" value="PhoLip_ATPase_N"/>
    <property type="match status" value="1"/>
</dbReference>
<dbReference type="NCBIfam" id="TIGR01494">
    <property type="entry name" value="ATPase_P-type"/>
    <property type="match status" value="1"/>
</dbReference>
<feature type="binding site" evidence="15">
    <location>
        <position position="658"/>
    </location>
    <ligand>
        <name>ATP</name>
        <dbReference type="ChEBI" id="CHEBI:30616"/>
    </ligand>
</feature>
<dbReference type="NCBIfam" id="TIGR01652">
    <property type="entry name" value="ATPase-Plipid"/>
    <property type="match status" value="2"/>
</dbReference>
<evidence type="ECO:0000256" key="3">
    <source>
        <dbReference type="ARBA" id="ARBA00008109"/>
    </source>
</evidence>
<dbReference type="STRING" id="1116229.S3D6X1"/>
<evidence type="ECO:0000256" key="9">
    <source>
        <dbReference type="ARBA" id="ARBA00022967"/>
    </source>
</evidence>
<dbReference type="InterPro" id="IPR018303">
    <property type="entry name" value="ATPase_P-typ_P_site"/>
</dbReference>
<dbReference type="Pfam" id="PF16212">
    <property type="entry name" value="PhoLip_ATPase_C"/>
    <property type="match status" value="1"/>
</dbReference>
<feature type="binding site" evidence="15">
    <location>
        <position position="866"/>
    </location>
    <ligand>
        <name>ATP</name>
        <dbReference type="ChEBI" id="CHEBI:30616"/>
    </ligand>
</feature>
<keyword evidence="11 17" id="KW-0472">Membrane</keyword>
<dbReference type="PRINTS" id="PR00119">
    <property type="entry name" value="CATATPASE"/>
</dbReference>
<dbReference type="GeneID" id="19463597"/>
<reference evidence="22 23" key="1">
    <citation type="journal article" date="2013" name="BMC Genomics">
        <title>Genomics-driven discovery of the pneumocandin biosynthetic gene cluster in the fungus Glarea lozoyensis.</title>
        <authorList>
            <person name="Chen L."/>
            <person name="Yue Q."/>
            <person name="Zhang X."/>
            <person name="Xiang M."/>
            <person name="Wang C."/>
            <person name="Li S."/>
            <person name="Che Y."/>
            <person name="Ortiz-Lopez F.J."/>
            <person name="Bills G.F."/>
            <person name="Liu X."/>
            <person name="An Z."/>
        </authorList>
    </citation>
    <scope>NUCLEOTIDE SEQUENCE [LARGE SCALE GENOMIC DNA]</scope>
    <source>
        <strain evidence="23">ATCC 20868 / MF5171</strain>
    </source>
</reference>
<evidence type="ECO:0000256" key="7">
    <source>
        <dbReference type="ARBA" id="ARBA00022840"/>
    </source>
</evidence>
<feature type="binding site" evidence="15">
    <location>
        <position position="659"/>
    </location>
    <ligand>
        <name>ATP</name>
        <dbReference type="ChEBI" id="CHEBI:30616"/>
    </ligand>
</feature>
<evidence type="ECO:0000256" key="1">
    <source>
        <dbReference type="ARBA" id="ARBA00004141"/>
    </source>
</evidence>
<evidence type="ECO:0000256" key="4">
    <source>
        <dbReference type="ARBA" id="ARBA00022692"/>
    </source>
</evidence>
<evidence type="ECO:0000256" key="2">
    <source>
        <dbReference type="ARBA" id="ARBA00004308"/>
    </source>
</evidence>
<organism evidence="22 23">
    <name type="scientific">Glarea lozoyensis (strain ATCC 20868 / MF5171)</name>
    <dbReference type="NCBI Taxonomy" id="1116229"/>
    <lineage>
        <taxon>Eukaryota</taxon>
        <taxon>Fungi</taxon>
        <taxon>Dikarya</taxon>
        <taxon>Ascomycota</taxon>
        <taxon>Pezizomycotina</taxon>
        <taxon>Leotiomycetes</taxon>
        <taxon>Helotiales</taxon>
        <taxon>Helotiaceae</taxon>
        <taxon>Glarea</taxon>
    </lineage>
</organism>
<feature type="binding site" evidence="15">
    <location>
        <position position="660"/>
    </location>
    <ligand>
        <name>ATP</name>
        <dbReference type="ChEBI" id="CHEBI:30616"/>
    </ligand>
</feature>
<feature type="binding site" evidence="15">
    <location>
        <position position="889"/>
    </location>
    <ligand>
        <name>ATP</name>
        <dbReference type="ChEBI" id="CHEBI:30616"/>
    </ligand>
</feature>
<dbReference type="OrthoDB" id="377733at2759"/>
<dbReference type="HOGENOM" id="CLU_000846_5_2_1"/>
<dbReference type="InterPro" id="IPR023214">
    <property type="entry name" value="HAD_sf"/>
</dbReference>
<feature type="compositionally biased region" description="Basic and acidic residues" evidence="18">
    <location>
        <begin position="722"/>
        <end position="731"/>
    </location>
</feature>
<dbReference type="GO" id="GO:0006892">
    <property type="term" value="P:post-Golgi vesicle-mediated transport"/>
    <property type="evidence" value="ECO:0007669"/>
    <property type="project" value="TreeGrafter"/>
</dbReference>
<keyword evidence="6 15" id="KW-0547">Nucleotide-binding</keyword>
<keyword evidence="23" id="KW-1185">Reference proteome</keyword>
<dbReference type="GO" id="GO:0032456">
    <property type="term" value="P:endocytic recycling"/>
    <property type="evidence" value="ECO:0007669"/>
    <property type="project" value="TreeGrafter"/>
</dbReference>
<keyword evidence="9 17" id="KW-1278">Translocase</keyword>
<dbReference type="KEGG" id="glz:GLAREA_04542"/>
<dbReference type="PANTHER" id="PTHR24092:SF174">
    <property type="entry name" value="PHOSPHOLIPID-TRANSPORTING ATPASE DNF3-RELATED"/>
    <property type="match status" value="1"/>
</dbReference>
<feature type="transmembrane region" description="Helical" evidence="17">
    <location>
        <begin position="1458"/>
        <end position="1478"/>
    </location>
</feature>
<feature type="transmembrane region" description="Helical" evidence="17">
    <location>
        <begin position="1426"/>
        <end position="1446"/>
    </location>
</feature>
<feature type="compositionally biased region" description="Low complexity" evidence="18">
    <location>
        <begin position="738"/>
        <end position="751"/>
    </location>
</feature>
<dbReference type="GO" id="GO:0005886">
    <property type="term" value="C:plasma membrane"/>
    <property type="evidence" value="ECO:0007669"/>
    <property type="project" value="TreeGrafter"/>
</dbReference>
<proteinExistence type="inferred from homology"/>
<feature type="compositionally biased region" description="Basic and acidic residues" evidence="18">
    <location>
        <begin position="915"/>
        <end position="936"/>
    </location>
</feature>
<dbReference type="EC" id="7.6.2.1" evidence="17"/>
<dbReference type="SUPFAM" id="SSF81653">
    <property type="entry name" value="Calcium ATPase, transduction domain A"/>
    <property type="match status" value="1"/>
</dbReference>
<evidence type="ECO:0000256" key="10">
    <source>
        <dbReference type="ARBA" id="ARBA00022989"/>
    </source>
</evidence>
<evidence type="ECO:0000259" key="20">
    <source>
        <dbReference type="Pfam" id="PF16209"/>
    </source>
</evidence>
<keyword evidence="8 16" id="KW-0460">Magnesium</keyword>
<comment type="catalytic activity">
    <reaction evidence="13">
        <text>a 1,2-diacyl-sn-glycero-3-phosphoethanolamine(out) + ATP + H2O = a 1,2-diacyl-sn-glycero-3-phosphoethanolamine(in) + ADP + phosphate + H(+)</text>
        <dbReference type="Rhea" id="RHEA:66132"/>
        <dbReference type="ChEBI" id="CHEBI:15377"/>
        <dbReference type="ChEBI" id="CHEBI:15378"/>
        <dbReference type="ChEBI" id="CHEBI:30616"/>
        <dbReference type="ChEBI" id="CHEBI:43474"/>
        <dbReference type="ChEBI" id="CHEBI:64612"/>
        <dbReference type="ChEBI" id="CHEBI:456216"/>
    </reaction>
    <physiologicalReaction direction="left-to-right" evidence="13">
        <dbReference type="Rhea" id="RHEA:66133"/>
    </physiologicalReaction>
</comment>
<comment type="catalytic activity">
    <reaction evidence="12 17">
        <text>ATP + H2O + phospholipidSide 1 = ADP + phosphate + phospholipidSide 2.</text>
        <dbReference type="EC" id="7.6.2.1"/>
    </reaction>
</comment>
<evidence type="ECO:0000256" key="11">
    <source>
        <dbReference type="ARBA" id="ARBA00023136"/>
    </source>
</evidence>
<dbReference type="InterPro" id="IPR032631">
    <property type="entry name" value="P-type_ATPase_N"/>
</dbReference>
<keyword evidence="4 17" id="KW-0812">Transmembrane</keyword>
<dbReference type="GO" id="GO:0005802">
    <property type="term" value="C:trans-Golgi network"/>
    <property type="evidence" value="ECO:0007669"/>
    <property type="project" value="TreeGrafter"/>
</dbReference>
<gene>
    <name evidence="22" type="ORF">GLAREA_04542</name>
</gene>
<dbReference type="InterPro" id="IPR036412">
    <property type="entry name" value="HAD-like_sf"/>
</dbReference>